<name>A0ABR0K911_9EURO</name>
<feature type="compositionally biased region" description="Acidic residues" evidence="1">
    <location>
        <begin position="198"/>
        <end position="207"/>
    </location>
</feature>
<protein>
    <submittedName>
        <fullName evidence="2">Uncharacterized protein</fullName>
    </submittedName>
</protein>
<sequence>MAMPDQPSLDRTYPARPLTIAEAIDYTSTRIPPPRTLSNDYNDISTSASQPEPSPFRPGVNLPLPPSRPQARLPCPLPVHLTTRADKLPRVVRLVPLTREILSQITPQQAMNFRWMRVYSSQYFSLMSDGWLGWERAYVDVKAIARDFGRPSGLSIAKTQSWTLRINEDNRPSTQPSARTKAHERDSKEEATNRTDQVEGEEEEEITEAEKISSENSKRVAWYITQRAFFRRG</sequence>
<dbReference type="Proteomes" id="UP001345013">
    <property type="component" value="Unassembled WGS sequence"/>
</dbReference>
<feature type="compositionally biased region" description="Polar residues" evidence="1">
    <location>
        <begin position="29"/>
        <end position="51"/>
    </location>
</feature>
<comment type="caution">
    <text evidence="2">The sequence shown here is derived from an EMBL/GenBank/DDBJ whole genome shotgun (WGS) entry which is preliminary data.</text>
</comment>
<keyword evidence="3" id="KW-1185">Reference proteome</keyword>
<evidence type="ECO:0000313" key="2">
    <source>
        <dbReference type="EMBL" id="KAK5092083.1"/>
    </source>
</evidence>
<accession>A0ABR0K911</accession>
<feature type="region of interest" description="Disordered" evidence="1">
    <location>
        <begin position="167"/>
        <end position="215"/>
    </location>
</feature>
<gene>
    <name evidence="2" type="ORF">LTR24_005524</name>
</gene>
<feature type="compositionally biased region" description="Basic and acidic residues" evidence="1">
    <location>
        <begin position="181"/>
        <end position="197"/>
    </location>
</feature>
<feature type="region of interest" description="Disordered" evidence="1">
    <location>
        <begin position="29"/>
        <end position="63"/>
    </location>
</feature>
<dbReference type="EMBL" id="JAVRRG010000064">
    <property type="protein sequence ID" value="KAK5092083.1"/>
    <property type="molecule type" value="Genomic_DNA"/>
</dbReference>
<proteinExistence type="predicted"/>
<evidence type="ECO:0000256" key="1">
    <source>
        <dbReference type="SAM" id="MobiDB-lite"/>
    </source>
</evidence>
<reference evidence="2 3" key="1">
    <citation type="submission" date="2023-08" db="EMBL/GenBank/DDBJ databases">
        <title>Black Yeasts Isolated from many extreme environments.</title>
        <authorList>
            <person name="Coleine C."/>
            <person name="Stajich J.E."/>
            <person name="Selbmann L."/>
        </authorList>
    </citation>
    <scope>NUCLEOTIDE SEQUENCE [LARGE SCALE GENOMIC DNA]</scope>
    <source>
        <strain evidence="2 3">CCFEE 5885</strain>
    </source>
</reference>
<evidence type="ECO:0000313" key="3">
    <source>
        <dbReference type="Proteomes" id="UP001345013"/>
    </source>
</evidence>
<organism evidence="2 3">
    <name type="scientific">Lithohypha guttulata</name>
    <dbReference type="NCBI Taxonomy" id="1690604"/>
    <lineage>
        <taxon>Eukaryota</taxon>
        <taxon>Fungi</taxon>
        <taxon>Dikarya</taxon>
        <taxon>Ascomycota</taxon>
        <taxon>Pezizomycotina</taxon>
        <taxon>Eurotiomycetes</taxon>
        <taxon>Chaetothyriomycetidae</taxon>
        <taxon>Chaetothyriales</taxon>
        <taxon>Trichomeriaceae</taxon>
        <taxon>Lithohypha</taxon>
    </lineage>
</organism>